<sequence>MSSERAIPSESFDSEASSESKLARKIKESPFMVAGLVGLTGIVGYNLYNLRRRPKDMKMSVYLIHMRVAAQGFVVSCLTAGVCYQMYKDHLKPKLAEWQQTGN</sequence>
<reference evidence="8 9" key="1">
    <citation type="submission" date="2019-07" db="EMBL/GenBank/DDBJ databases">
        <title>Draft genome assembly of a fouling barnacle, Amphibalanus amphitrite (Darwin, 1854): The first reference genome for Thecostraca.</title>
        <authorList>
            <person name="Kim W."/>
        </authorList>
    </citation>
    <scope>NUCLEOTIDE SEQUENCE [LARGE SCALE GENOMIC DNA]</scope>
    <source>
        <strain evidence="8">SNU_AA5</strain>
        <tissue evidence="8">Soma without cirri and trophi</tissue>
    </source>
</reference>
<evidence type="ECO:0000256" key="1">
    <source>
        <dbReference type="ARBA" id="ARBA00004325"/>
    </source>
</evidence>
<evidence type="ECO:0000313" key="8">
    <source>
        <dbReference type="EMBL" id="KAF0287828.1"/>
    </source>
</evidence>
<evidence type="ECO:0000313" key="9">
    <source>
        <dbReference type="Proteomes" id="UP000440578"/>
    </source>
</evidence>
<dbReference type="Pfam" id="PF04588">
    <property type="entry name" value="HIG_1_N"/>
    <property type="match status" value="1"/>
</dbReference>
<gene>
    <name evidence="8" type="primary">HIGD1C</name>
    <name evidence="8" type="ORF">FJT64_013752</name>
</gene>
<keyword evidence="3 6" id="KW-1133">Transmembrane helix</keyword>
<evidence type="ECO:0000256" key="6">
    <source>
        <dbReference type="SAM" id="Phobius"/>
    </source>
</evidence>
<dbReference type="InterPro" id="IPR050355">
    <property type="entry name" value="RCF1"/>
</dbReference>
<evidence type="ECO:0000256" key="3">
    <source>
        <dbReference type="ARBA" id="ARBA00022989"/>
    </source>
</evidence>
<keyword evidence="4" id="KW-0496">Mitochondrion</keyword>
<evidence type="ECO:0000259" key="7">
    <source>
        <dbReference type="PROSITE" id="PS51503"/>
    </source>
</evidence>
<protein>
    <submittedName>
        <fullName evidence="8">HIG1 domain family member 1C</fullName>
    </submittedName>
</protein>
<dbReference type="AlphaFoldDB" id="A0A6A4VB99"/>
<dbReference type="GO" id="GO:0031966">
    <property type="term" value="C:mitochondrial membrane"/>
    <property type="evidence" value="ECO:0007669"/>
    <property type="project" value="UniProtKB-SubCell"/>
</dbReference>
<dbReference type="PROSITE" id="PS51503">
    <property type="entry name" value="HIG1"/>
    <property type="match status" value="1"/>
</dbReference>
<feature type="domain" description="HIG1" evidence="7">
    <location>
        <begin position="2"/>
        <end position="96"/>
    </location>
</feature>
<comment type="caution">
    <text evidence="8">The sequence shown here is derived from an EMBL/GenBank/DDBJ whole genome shotgun (WGS) entry which is preliminary data.</text>
</comment>
<keyword evidence="5 6" id="KW-0472">Membrane</keyword>
<dbReference type="OrthoDB" id="10003563at2759"/>
<dbReference type="EMBL" id="VIIS01002160">
    <property type="protein sequence ID" value="KAF0287828.1"/>
    <property type="molecule type" value="Genomic_DNA"/>
</dbReference>
<dbReference type="Gene3D" id="6.10.140.1320">
    <property type="match status" value="1"/>
</dbReference>
<feature type="transmembrane region" description="Helical" evidence="6">
    <location>
        <begin position="68"/>
        <end position="87"/>
    </location>
</feature>
<keyword evidence="9" id="KW-1185">Reference proteome</keyword>
<organism evidence="8 9">
    <name type="scientific">Amphibalanus amphitrite</name>
    <name type="common">Striped barnacle</name>
    <name type="synonym">Balanus amphitrite</name>
    <dbReference type="NCBI Taxonomy" id="1232801"/>
    <lineage>
        <taxon>Eukaryota</taxon>
        <taxon>Metazoa</taxon>
        <taxon>Ecdysozoa</taxon>
        <taxon>Arthropoda</taxon>
        <taxon>Crustacea</taxon>
        <taxon>Multicrustacea</taxon>
        <taxon>Cirripedia</taxon>
        <taxon>Thoracica</taxon>
        <taxon>Thoracicalcarea</taxon>
        <taxon>Balanomorpha</taxon>
        <taxon>Balanoidea</taxon>
        <taxon>Balanidae</taxon>
        <taxon>Amphibalaninae</taxon>
        <taxon>Amphibalanus</taxon>
    </lineage>
</organism>
<dbReference type="InterPro" id="IPR007667">
    <property type="entry name" value="Hypoxia_induced_domain"/>
</dbReference>
<dbReference type="PANTHER" id="PTHR12297:SF3">
    <property type="entry name" value="HIG1 DOMAIN FAMILY MEMBER 1A"/>
    <property type="match status" value="1"/>
</dbReference>
<dbReference type="PANTHER" id="PTHR12297">
    <property type="entry name" value="HYPOXIA-INDUCBILE GENE 1 HIG1 -RELATED"/>
    <property type="match status" value="1"/>
</dbReference>
<feature type="transmembrane region" description="Helical" evidence="6">
    <location>
        <begin position="31"/>
        <end position="48"/>
    </location>
</feature>
<evidence type="ECO:0000256" key="4">
    <source>
        <dbReference type="ARBA" id="ARBA00023128"/>
    </source>
</evidence>
<keyword evidence="2 6" id="KW-0812">Transmembrane</keyword>
<accession>A0A6A4VB99</accession>
<evidence type="ECO:0000256" key="2">
    <source>
        <dbReference type="ARBA" id="ARBA00022692"/>
    </source>
</evidence>
<proteinExistence type="predicted"/>
<evidence type="ECO:0000256" key="5">
    <source>
        <dbReference type="ARBA" id="ARBA00023136"/>
    </source>
</evidence>
<name>A0A6A4VB99_AMPAM</name>
<comment type="subcellular location">
    <subcellularLocation>
        <location evidence="1">Mitochondrion membrane</location>
    </subcellularLocation>
</comment>
<dbReference type="Proteomes" id="UP000440578">
    <property type="component" value="Unassembled WGS sequence"/>
</dbReference>
<dbReference type="GO" id="GO:0097250">
    <property type="term" value="P:mitochondrial respirasome assembly"/>
    <property type="evidence" value="ECO:0007669"/>
    <property type="project" value="TreeGrafter"/>
</dbReference>